<evidence type="ECO:0000313" key="4">
    <source>
        <dbReference type="Proteomes" id="UP000267469"/>
    </source>
</evidence>
<protein>
    <submittedName>
        <fullName evidence="3">Glycosyltransferase</fullName>
    </submittedName>
</protein>
<evidence type="ECO:0000313" key="3">
    <source>
        <dbReference type="EMBL" id="RNL83560.1"/>
    </source>
</evidence>
<dbReference type="RefSeq" id="WP_123216826.1">
    <property type="nucleotide sequence ID" value="NZ_RJTM01000103.1"/>
</dbReference>
<keyword evidence="1 3" id="KW-0808">Transferase</keyword>
<dbReference type="PANTHER" id="PTHR46401:SF2">
    <property type="entry name" value="GLYCOSYLTRANSFERASE WBBK-RELATED"/>
    <property type="match status" value="1"/>
</dbReference>
<dbReference type="Gene3D" id="3.40.50.2000">
    <property type="entry name" value="Glycogen Phosphorylase B"/>
    <property type="match status" value="2"/>
</dbReference>
<gene>
    <name evidence="3" type="ORF">ED312_14945</name>
</gene>
<dbReference type="PANTHER" id="PTHR46401">
    <property type="entry name" value="GLYCOSYLTRANSFERASE WBBK-RELATED"/>
    <property type="match status" value="1"/>
</dbReference>
<dbReference type="CDD" id="cd03801">
    <property type="entry name" value="GT4_PimA-like"/>
    <property type="match status" value="1"/>
</dbReference>
<dbReference type="EMBL" id="RJTM01000103">
    <property type="protein sequence ID" value="RNL83560.1"/>
    <property type="molecule type" value="Genomic_DNA"/>
</dbReference>
<dbReference type="GO" id="GO:0016757">
    <property type="term" value="F:glycosyltransferase activity"/>
    <property type="evidence" value="ECO:0007669"/>
    <property type="project" value="InterPro"/>
</dbReference>
<keyword evidence="4" id="KW-1185">Reference proteome</keyword>
<dbReference type="AlphaFoldDB" id="A0A3N0E714"/>
<sequence>MKNKILIIGPFPEPTTGVSLANKVLADALKDNAEYDLEVINTSLLNYDEKLGSFSIRKILFYFKFNFSLHSVIKSKIIYITPGQTFFGVAKYSLFILLSYFLGKTIIFHIHGNYLAEQYRYLKGVKKRYFYYLMSRGTKGIVLSESLIDNLTPFLNRDKVYILYNFAEDYLWNEIKPSDNDKLRIIFLSNLIIEKGILDLLEALQKLEDDKIPYEAKIAGNIDADNRDLILSKIETLRCTRYVGVVFGKDKKELLEWGNIFVLPTYYSMEGQPISIIEAMATGNIIITTRHAGIPDIVKDGVNGFFIEKKNSTGIFEKIVSVDRDKSMIIRMSKLNQEYFRERFTLSHFQQNFIKILED</sequence>
<comment type="caution">
    <text evidence="3">The sequence shown here is derived from an EMBL/GenBank/DDBJ whole genome shotgun (WGS) entry which is preliminary data.</text>
</comment>
<proteinExistence type="predicted"/>
<dbReference type="Pfam" id="PF00534">
    <property type="entry name" value="Glycos_transf_1"/>
    <property type="match status" value="1"/>
</dbReference>
<dbReference type="InterPro" id="IPR001296">
    <property type="entry name" value="Glyco_trans_1"/>
</dbReference>
<feature type="domain" description="Glycosyl transferase family 1" evidence="2">
    <location>
        <begin position="174"/>
        <end position="326"/>
    </location>
</feature>
<dbReference type="GO" id="GO:0009103">
    <property type="term" value="P:lipopolysaccharide biosynthetic process"/>
    <property type="evidence" value="ECO:0007669"/>
    <property type="project" value="TreeGrafter"/>
</dbReference>
<dbReference type="OrthoDB" id="7560678at2"/>
<reference evidence="3 4" key="1">
    <citation type="submission" date="2018-10" db="EMBL/GenBank/DDBJ databases">
        <title>Sinomicrobium pectinilyticum sp. nov., a pectinase-producing bacterium isolated from alkaline and saline soil, and emended description of the genus Sinomicrobium.</title>
        <authorList>
            <person name="Cheng B."/>
            <person name="Li C."/>
            <person name="Lai Q."/>
            <person name="Du M."/>
            <person name="Shao Z."/>
            <person name="Xu P."/>
            <person name="Yang C."/>
        </authorList>
    </citation>
    <scope>NUCLEOTIDE SEQUENCE [LARGE SCALE GENOMIC DNA]</scope>
    <source>
        <strain evidence="3 4">5DNS001</strain>
    </source>
</reference>
<dbReference type="SUPFAM" id="SSF53756">
    <property type="entry name" value="UDP-Glycosyltransferase/glycogen phosphorylase"/>
    <property type="match status" value="1"/>
</dbReference>
<name>A0A3N0E714_SINP1</name>
<dbReference type="Proteomes" id="UP000267469">
    <property type="component" value="Unassembled WGS sequence"/>
</dbReference>
<evidence type="ECO:0000256" key="1">
    <source>
        <dbReference type="ARBA" id="ARBA00022679"/>
    </source>
</evidence>
<organism evidence="3 4">
    <name type="scientific">Sinomicrobium pectinilyticum</name>
    <dbReference type="NCBI Taxonomy" id="1084421"/>
    <lineage>
        <taxon>Bacteria</taxon>
        <taxon>Pseudomonadati</taxon>
        <taxon>Bacteroidota</taxon>
        <taxon>Flavobacteriia</taxon>
        <taxon>Flavobacteriales</taxon>
        <taxon>Flavobacteriaceae</taxon>
        <taxon>Sinomicrobium</taxon>
    </lineage>
</organism>
<accession>A0A3N0E714</accession>
<evidence type="ECO:0000259" key="2">
    <source>
        <dbReference type="Pfam" id="PF00534"/>
    </source>
</evidence>